<dbReference type="InterPro" id="IPR032717">
    <property type="entry name" value="Mss51_Znf"/>
</dbReference>
<reference evidence="3" key="1">
    <citation type="submission" date="2014-03" db="EMBL/GenBank/DDBJ databases">
        <authorList>
            <person name="Casaregola S."/>
        </authorList>
    </citation>
    <scope>NUCLEOTIDE SEQUENCE [LARGE SCALE GENOMIC DNA]</scope>
    <source>
        <strain evidence="3">CLIB 918</strain>
    </source>
</reference>
<organism evidence="3 4">
    <name type="scientific">Geotrichum candidum</name>
    <name type="common">Oospora lactis</name>
    <name type="synonym">Dipodascus geotrichum</name>
    <dbReference type="NCBI Taxonomy" id="1173061"/>
    <lineage>
        <taxon>Eukaryota</taxon>
        <taxon>Fungi</taxon>
        <taxon>Dikarya</taxon>
        <taxon>Ascomycota</taxon>
        <taxon>Saccharomycotina</taxon>
        <taxon>Dipodascomycetes</taxon>
        <taxon>Dipodascales</taxon>
        <taxon>Dipodascaceae</taxon>
        <taxon>Geotrichum</taxon>
    </lineage>
</organism>
<sequence>MIRSRCLRDSSALLPRLAAAGARAQKQFYSSKSAKDSGKMSLMTFLRTTIGLDPPLPPDYPTVENRFHPWESSPSEELRQRAAFIKSRAKCPVTHKNIAYTCPKSGIPTHHSKEAWEQDTEYHSSGKAELLKKANIYEHDLRSGREFPEFDFPGVQMRDAMVNYLNWDTFFYTREFFSMDSEFNLAAVTKMLTYPVTMASILDEFSPYKLKPKGPLTIEGLKSLAALRYTMFPKDRTKVWQDRPARFFILGARSESQLPAHVWKQLSYLLQFTEFELVFIGPESYFDRSRNHYVTSDQKISHRIDNRMTFTYYTNYFHVLHEAQDLFPYDPYQDCFFLFHPGLGAPEAMDQWEKSLPGLLESKCPVFVTGFHESDSNRDWEWLNKKFGNEMDVLMEPTENIFKSLKWEVNDLDPSEVYQFNQQMFGFRGKRYHAVLH</sequence>
<gene>
    <name evidence="3" type="ORF">BN980_GECA18s00802g</name>
</gene>
<keyword evidence="4" id="KW-1185">Reference proteome</keyword>
<evidence type="ECO:0000313" key="4">
    <source>
        <dbReference type="Proteomes" id="UP000242525"/>
    </source>
</evidence>
<feature type="domain" description="Mitochondrial splicing suppressor 51 zinc-finger" evidence="1">
    <location>
        <begin position="90"/>
        <end position="141"/>
    </location>
</feature>
<dbReference type="EMBL" id="CCBN010000018">
    <property type="protein sequence ID" value="CDO57006.1"/>
    <property type="molecule type" value="Genomic_DNA"/>
</dbReference>
<comment type="caution">
    <text evidence="3">The sequence shown here is derived from an EMBL/GenBank/DDBJ whole genome shotgun (WGS) entry which is preliminary data.</text>
</comment>
<dbReference type="STRING" id="1173061.A0A0J9XI36"/>
<evidence type="ECO:0000313" key="3">
    <source>
        <dbReference type="EMBL" id="CDO57006.1"/>
    </source>
</evidence>
<evidence type="ECO:0000259" key="2">
    <source>
        <dbReference type="Pfam" id="PF20179"/>
    </source>
</evidence>
<dbReference type="PANTHER" id="PTHR28069">
    <property type="entry name" value="GH20023P"/>
    <property type="match status" value="1"/>
</dbReference>
<dbReference type="GO" id="GO:0033617">
    <property type="term" value="P:mitochondrial respiratory chain complex IV assembly"/>
    <property type="evidence" value="ECO:0007669"/>
    <property type="project" value="TreeGrafter"/>
</dbReference>
<dbReference type="Pfam" id="PF20179">
    <property type="entry name" value="MSS51_C"/>
    <property type="match status" value="1"/>
</dbReference>
<dbReference type="OrthoDB" id="5282002at2759"/>
<evidence type="ECO:0000259" key="1">
    <source>
        <dbReference type="Pfam" id="PF13824"/>
    </source>
</evidence>
<dbReference type="Pfam" id="PF13824">
    <property type="entry name" value="zf-Mss51"/>
    <property type="match status" value="1"/>
</dbReference>
<dbReference type="InterPro" id="IPR046824">
    <property type="entry name" value="Mss51-like_C"/>
</dbReference>
<dbReference type="PANTHER" id="PTHR28069:SF1">
    <property type="entry name" value="PROTEIN MSS51, MITOCHONDRIAL"/>
    <property type="match status" value="1"/>
</dbReference>
<feature type="domain" description="Mitochondrial splicing suppressor 51-like C-terminal" evidence="2">
    <location>
        <begin position="234"/>
        <end position="410"/>
    </location>
</feature>
<dbReference type="AlphaFoldDB" id="A0A0J9XI36"/>
<accession>A0A0J9XI36</accession>
<name>A0A0J9XI36_GEOCN</name>
<protein>
    <submittedName>
        <fullName evidence="3">Similar to Saccharomyces cerevisiae YLR203C MSS51 Specific translational activator for the mitochondrial COX1 mRNA</fullName>
    </submittedName>
</protein>
<proteinExistence type="predicted"/>
<dbReference type="GO" id="GO:0005739">
    <property type="term" value="C:mitochondrion"/>
    <property type="evidence" value="ECO:0007669"/>
    <property type="project" value="GOC"/>
</dbReference>
<dbReference type="Proteomes" id="UP000242525">
    <property type="component" value="Unassembled WGS sequence"/>
</dbReference>